<dbReference type="EMBL" id="PP856714">
    <property type="protein sequence ID" value="XCH39758.1"/>
    <property type="molecule type" value="Genomic_DNA"/>
</dbReference>
<accession>A0AAU8GCV7</accession>
<organism evidence="1">
    <name type="scientific">Salmonella phage vB_STmST19_KE12</name>
    <dbReference type="NCBI Taxonomy" id="3161166"/>
    <lineage>
        <taxon>Viruses</taxon>
        <taxon>Duplodnaviria</taxon>
        <taxon>Heunggongvirae</taxon>
        <taxon>Uroviricota</taxon>
        <taxon>Caudoviricetes</taxon>
    </lineage>
</organism>
<proteinExistence type="predicted"/>
<evidence type="ECO:0000313" key="1">
    <source>
        <dbReference type="EMBL" id="XCH39758.1"/>
    </source>
</evidence>
<gene>
    <name evidence="1" type="ORF">AXSAUNVX_CDS0078</name>
</gene>
<name>A0AAU8GCV7_9CAUD</name>
<sequence>MKVYRHGSKLAFVAGVVGDLNVGDELRISVEELDSAGLVVSSFRMNANRIAQDNRVKFITSMDGEHLVVTRIK</sequence>
<protein>
    <submittedName>
        <fullName evidence="1">Uncharacterized protein</fullName>
    </submittedName>
</protein>
<reference evidence="1" key="1">
    <citation type="submission" date="2024-05" db="EMBL/GenBank/DDBJ databases">
        <authorList>
            <person name="Mugo M.M."/>
            <person name="Musyoki A.M."/>
            <person name="Makumi A.M."/>
            <person name="Mutai I."/>
            <person name="Drechsel O."/>
            <person name="Kering K.K."/>
            <person name="Muturi P."/>
            <person name="Mbae C.K."/>
            <person name="Kariuki S.M."/>
        </authorList>
    </citation>
    <scope>NUCLEOTIDE SEQUENCE</scope>
</reference>